<dbReference type="Gene3D" id="3.10.20.320">
    <property type="entry name" value="Putative peptidoglycan bound protein (lpxtg motif)"/>
    <property type="match status" value="1"/>
</dbReference>
<keyword evidence="3" id="KW-0472">Membrane</keyword>
<keyword evidence="3" id="KW-1133">Transmembrane helix</keyword>
<evidence type="ECO:0000256" key="4">
    <source>
        <dbReference type="SAM" id="SignalP"/>
    </source>
</evidence>
<proteinExistence type="predicted"/>
<feature type="region of interest" description="Disordered" evidence="2">
    <location>
        <begin position="435"/>
        <end position="467"/>
    </location>
</feature>
<organism evidence="6 7">
    <name type="scientific">Lapidilactobacillus achengensis</name>
    <dbReference type="NCBI Taxonomy" id="2486000"/>
    <lineage>
        <taxon>Bacteria</taxon>
        <taxon>Bacillati</taxon>
        <taxon>Bacillota</taxon>
        <taxon>Bacilli</taxon>
        <taxon>Lactobacillales</taxon>
        <taxon>Lactobacillaceae</taxon>
        <taxon>Lapidilactobacillus</taxon>
    </lineage>
</organism>
<name>A0ABW1UT58_9LACO</name>
<evidence type="ECO:0000259" key="5">
    <source>
        <dbReference type="Pfam" id="PF06458"/>
    </source>
</evidence>
<accession>A0ABW1UT58</accession>
<feature type="domain" description="MucBP" evidence="5">
    <location>
        <begin position="367"/>
        <end position="429"/>
    </location>
</feature>
<evidence type="ECO:0000313" key="7">
    <source>
        <dbReference type="Proteomes" id="UP001596310"/>
    </source>
</evidence>
<dbReference type="InterPro" id="IPR009459">
    <property type="entry name" value="MucBP_dom"/>
</dbReference>
<gene>
    <name evidence="6" type="ORF">ACFQHW_11475</name>
</gene>
<dbReference type="EMBL" id="JBHSSM010000024">
    <property type="protein sequence ID" value="MFC6316186.1"/>
    <property type="molecule type" value="Genomic_DNA"/>
</dbReference>
<feature type="signal peptide" evidence="4">
    <location>
        <begin position="1"/>
        <end position="22"/>
    </location>
</feature>
<feature type="transmembrane region" description="Helical" evidence="3">
    <location>
        <begin position="477"/>
        <end position="495"/>
    </location>
</feature>
<evidence type="ECO:0000313" key="6">
    <source>
        <dbReference type="EMBL" id="MFC6316186.1"/>
    </source>
</evidence>
<evidence type="ECO:0000256" key="1">
    <source>
        <dbReference type="ARBA" id="ARBA00022737"/>
    </source>
</evidence>
<keyword evidence="1" id="KW-0677">Repeat</keyword>
<keyword evidence="7" id="KW-1185">Reference proteome</keyword>
<dbReference type="RefSeq" id="WP_125597040.1">
    <property type="nucleotide sequence ID" value="NZ_JBHSSM010000024.1"/>
</dbReference>
<dbReference type="Pfam" id="PF06458">
    <property type="entry name" value="MucBP"/>
    <property type="match status" value="1"/>
</dbReference>
<feature type="compositionally biased region" description="Low complexity" evidence="2">
    <location>
        <begin position="438"/>
        <end position="460"/>
    </location>
</feature>
<protein>
    <submittedName>
        <fullName evidence="6">MucBP domain-containing protein</fullName>
    </submittedName>
</protein>
<comment type="caution">
    <text evidence="6">The sequence shown here is derived from an EMBL/GenBank/DDBJ whole genome shotgun (WGS) entry which is preliminary data.</text>
</comment>
<evidence type="ECO:0000256" key="2">
    <source>
        <dbReference type="SAM" id="MobiDB-lite"/>
    </source>
</evidence>
<feature type="chain" id="PRO_5045181764" evidence="4">
    <location>
        <begin position="23"/>
        <end position="503"/>
    </location>
</feature>
<sequence>MKKTRALLAIGLAVIMTLGLRAQPTHVLQASSAATVTGTTLYYPVAQDKAVSGSWLTLDQLPVGNQQIVLNPLDTLTAAQQTSFKQQLQTSGQITKWAAQGTQVYQAVTLKQLLGDWATATEIPTATVVTALAQELIKTEVQPTTLAGLALPAGTKLTSTQAQTVKLLQAAFTKAGKTLFVGPAANADTTKELTQATASDFLITKTDLFTAYCLQTGLGDSMLDTAQGWATTAATRYYYQHSQQLGSSWLATKRKAIDQATSPLAVNQVLLGAAGVASTASLPDYDPLAIMTAEPKLAMAVEEALGALDYADKFAVDPTMSAQAKAEVKTATQKLQNLLAQNQAKPNEVDAARESVWTLMNRQCGLITLKYQDTKGKTIHADYTTLPAYGQPYTGNLFNIPGYEYLRFTGPEPAGSGSAKDKTTILIYQRLGSAGNQSTGKETTSSKKASSANGTKTATGKLPQADEHENQSMVKTIILSGIVLLGISLGLFFFVKNKRQANK</sequence>
<keyword evidence="3" id="KW-0812">Transmembrane</keyword>
<reference evidence="7" key="1">
    <citation type="journal article" date="2019" name="Int. J. Syst. Evol. Microbiol.">
        <title>The Global Catalogue of Microorganisms (GCM) 10K type strain sequencing project: providing services to taxonomists for standard genome sequencing and annotation.</title>
        <authorList>
            <consortium name="The Broad Institute Genomics Platform"/>
            <consortium name="The Broad Institute Genome Sequencing Center for Infectious Disease"/>
            <person name="Wu L."/>
            <person name="Ma J."/>
        </authorList>
    </citation>
    <scope>NUCLEOTIDE SEQUENCE [LARGE SCALE GENOMIC DNA]</scope>
    <source>
        <strain evidence="7">CCM 8897</strain>
    </source>
</reference>
<dbReference type="Proteomes" id="UP001596310">
    <property type="component" value="Unassembled WGS sequence"/>
</dbReference>
<evidence type="ECO:0000256" key="3">
    <source>
        <dbReference type="SAM" id="Phobius"/>
    </source>
</evidence>
<keyword evidence="4" id="KW-0732">Signal</keyword>